<gene>
    <name evidence="2" type="ORF">WS90_35920</name>
</gene>
<evidence type="ECO:0000313" key="3">
    <source>
        <dbReference type="Proteomes" id="UP000069001"/>
    </source>
</evidence>
<comment type="caution">
    <text evidence="2">The sequence shown here is derived from an EMBL/GenBank/DDBJ whole genome shotgun (WGS) entry which is preliminary data.</text>
</comment>
<evidence type="ECO:0000313" key="2">
    <source>
        <dbReference type="EMBL" id="KVK71947.1"/>
    </source>
</evidence>
<organism evidence="2 3">
    <name type="scientific">Burkholderia cepacia</name>
    <name type="common">Pseudomonas cepacia</name>
    <dbReference type="NCBI Taxonomy" id="292"/>
    <lineage>
        <taxon>Bacteria</taxon>
        <taxon>Pseudomonadati</taxon>
        <taxon>Pseudomonadota</taxon>
        <taxon>Betaproteobacteria</taxon>
        <taxon>Burkholderiales</taxon>
        <taxon>Burkholderiaceae</taxon>
        <taxon>Burkholderia</taxon>
        <taxon>Burkholderia cepacia complex</taxon>
    </lineage>
</organism>
<feature type="compositionally biased region" description="Low complexity" evidence="1">
    <location>
        <begin position="27"/>
        <end position="45"/>
    </location>
</feature>
<proteinExistence type="predicted"/>
<protein>
    <recommendedName>
        <fullName evidence="4">Lipoprotein</fullName>
    </recommendedName>
</protein>
<dbReference type="AlphaFoldDB" id="A0A103Z2D3"/>
<reference evidence="2 3" key="1">
    <citation type="submission" date="2015-11" db="EMBL/GenBank/DDBJ databases">
        <title>Expanding the genomic diversity of Burkholderia species for the development of highly accurate diagnostics.</title>
        <authorList>
            <person name="Sahl J."/>
            <person name="Keim P."/>
            <person name="Wagner D."/>
        </authorList>
    </citation>
    <scope>NUCLEOTIDE SEQUENCE [LARGE SCALE GENOMIC DNA]</scope>
    <source>
        <strain evidence="2 3">MSMB1302</strain>
    </source>
</reference>
<name>A0A103Z2D3_BURCE</name>
<dbReference type="RefSeq" id="WP_059733157.1">
    <property type="nucleotide sequence ID" value="NZ_LOYH01000109.1"/>
</dbReference>
<dbReference type="EMBL" id="LOYH01000109">
    <property type="protein sequence ID" value="KVK71947.1"/>
    <property type="molecule type" value="Genomic_DNA"/>
</dbReference>
<evidence type="ECO:0008006" key="4">
    <source>
        <dbReference type="Google" id="ProtNLM"/>
    </source>
</evidence>
<sequence length="304" mass="32566">MIGKVAWLSVVSLLVAACGDRSGQADTASNAQPTAASATQAVTSQREGRDSPVPPRPGQVLEGIYQRDAHGEATMEIANGSQATYWYGHAFDLNGGHYFTGFAYETPNKYAERENTAEPAHDARVTITEATFEWITDGGVAGWNMVESERSIGEFGGDGKADTIDDKEPAVSTTMPDGRIVLAVPTWYPASGIRIKSFGLFVYRRADASSNPDDTDWTYAGNVVRGNDSGAACDAAGTGNRIPCVEGSSTLTFLPAEGRDWPRLRVAMNGTGIDNAGRKKTYGAADVVEYRFNPKTKVYEATKT</sequence>
<feature type="region of interest" description="Disordered" evidence="1">
    <location>
        <begin position="23"/>
        <end position="58"/>
    </location>
</feature>
<evidence type="ECO:0000256" key="1">
    <source>
        <dbReference type="SAM" id="MobiDB-lite"/>
    </source>
</evidence>
<accession>A0A103Z2D3</accession>
<dbReference type="Proteomes" id="UP000069001">
    <property type="component" value="Unassembled WGS sequence"/>
</dbReference>
<dbReference type="PROSITE" id="PS51257">
    <property type="entry name" value="PROKAR_LIPOPROTEIN"/>
    <property type="match status" value="1"/>
</dbReference>